<dbReference type="AlphaFoldDB" id="A0A1B7N6S4"/>
<dbReference type="InParanoid" id="A0A1B7N6S4"/>
<evidence type="ECO:0000313" key="2">
    <source>
        <dbReference type="Proteomes" id="UP000092154"/>
    </source>
</evidence>
<reference evidence="1 2" key="1">
    <citation type="submission" date="2016-06" db="EMBL/GenBank/DDBJ databases">
        <title>Comparative genomics of the ectomycorrhizal sister species Rhizopogon vinicolor and Rhizopogon vesiculosus (Basidiomycota: Boletales) reveals a divergence of the mating type B locus.</title>
        <authorList>
            <consortium name="DOE Joint Genome Institute"/>
            <person name="Mujic A.B."/>
            <person name="Kuo A."/>
            <person name="Tritt A."/>
            <person name="Lipzen A."/>
            <person name="Chen C."/>
            <person name="Johnson J."/>
            <person name="Sharma A."/>
            <person name="Barry K."/>
            <person name="Grigoriev I.V."/>
            <person name="Spatafora J.W."/>
        </authorList>
    </citation>
    <scope>NUCLEOTIDE SEQUENCE [LARGE SCALE GENOMIC DNA]</scope>
    <source>
        <strain evidence="1 2">AM-OR11-026</strain>
    </source>
</reference>
<organism evidence="1 2">
    <name type="scientific">Rhizopogon vinicolor AM-OR11-026</name>
    <dbReference type="NCBI Taxonomy" id="1314800"/>
    <lineage>
        <taxon>Eukaryota</taxon>
        <taxon>Fungi</taxon>
        <taxon>Dikarya</taxon>
        <taxon>Basidiomycota</taxon>
        <taxon>Agaricomycotina</taxon>
        <taxon>Agaricomycetes</taxon>
        <taxon>Agaricomycetidae</taxon>
        <taxon>Boletales</taxon>
        <taxon>Suillineae</taxon>
        <taxon>Rhizopogonaceae</taxon>
        <taxon>Rhizopogon</taxon>
    </lineage>
</organism>
<proteinExistence type="predicted"/>
<gene>
    <name evidence="1" type="ORF">K503DRAFT_602893</name>
</gene>
<dbReference type="OrthoDB" id="10004862at2759"/>
<protein>
    <submittedName>
        <fullName evidence="1">Uncharacterized protein</fullName>
    </submittedName>
</protein>
<dbReference type="Proteomes" id="UP000092154">
    <property type="component" value="Unassembled WGS sequence"/>
</dbReference>
<accession>A0A1B7N6S4</accession>
<keyword evidence="2" id="KW-1185">Reference proteome</keyword>
<name>A0A1B7N6S4_9AGAM</name>
<dbReference type="EMBL" id="KV448208">
    <property type="protein sequence ID" value="OAX40552.1"/>
    <property type="molecule type" value="Genomic_DNA"/>
</dbReference>
<sequence>MKSIGTKGVSATLSDYVFSKKCDFIEGCDVSTQSVKLIHVFLGLLIHVGYCTY</sequence>
<evidence type="ECO:0000313" key="1">
    <source>
        <dbReference type="EMBL" id="OAX40552.1"/>
    </source>
</evidence>